<dbReference type="SMART" id="SM00363">
    <property type="entry name" value="S4"/>
    <property type="match status" value="1"/>
</dbReference>
<gene>
    <name evidence="8" type="primary">rps4</name>
</gene>
<dbReference type="GO" id="GO:0003735">
    <property type="term" value="F:structural constituent of ribosome"/>
    <property type="evidence" value="ECO:0007669"/>
    <property type="project" value="TreeGrafter"/>
</dbReference>
<organism evidence="8">
    <name type="scientific">Fistulifera solaris</name>
    <name type="common">Oleaginous diatom</name>
    <dbReference type="NCBI Taxonomy" id="1519565"/>
    <lineage>
        <taxon>Eukaryota</taxon>
        <taxon>Sar</taxon>
        <taxon>Stramenopiles</taxon>
        <taxon>Ochrophyta</taxon>
        <taxon>Bacillariophyta</taxon>
        <taxon>Bacillariophyceae</taxon>
        <taxon>Bacillariophycidae</taxon>
        <taxon>Naviculales</taxon>
        <taxon>Naviculaceae</taxon>
        <taxon>Fistulifera</taxon>
    </lineage>
</organism>
<protein>
    <submittedName>
        <fullName evidence="8">Ribosomal protein S4</fullName>
    </submittedName>
</protein>
<dbReference type="InterPro" id="IPR018079">
    <property type="entry name" value="Ribosomal_uS4_CS"/>
</dbReference>
<dbReference type="InterPro" id="IPR022801">
    <property type="entry name" value="Ribosomal_uS4"/>
</dbReference>
<dbReference type="PROSITE" id="PS00632">
    <property type="entry name" value="RIBOSOMAL_S4"/>
    <property type="match status" value="1"/>
</dbReference>
<dbReference type="EMBL" id="KT363689">
    <property type="protein sequence ID" value="ALG35779.1"/>
    <property type="molecule type" value="Genomic_DNA"/>
</dbReference>
<evidence type="ECO:0000256" key="1">
    <source>
        <dbReference type="ARBA" id="ARBA00007465"/>
    </source>
</evidence>
<evidence type="ECO:0000256" key="6">
    <source>
        <dbReference type="PROSITE-ProRule" id="PRU00182"/>
    </source>
</evidence>
<reference evidence="8" key="1">
    <citation type="journal article" date="2015" name="Mitochondrial DNA">
        <title>Complete mitochondrial genome of Fistulifera solaris (Bacillariophycidae).</title>
        <authorList>
            <person name="Tang X."/>
            <person name="Bi G."/>
        </authorList>
    </citation>
    <scope>NUCLEOTIDE SEQUENCE</scope>
</reference>
<dbReference type="RefSeq" id="YP_009167311.1">
    <property type="nucleotide sequence ID" value="NC_027978.1"/>
</dbReference>
<dbReference type="GO" id="GO:0015935">
    <property type="term" value="C:small ribosomal subunit"/>
    <property type="evidence" value="ECO:0007669"/>
    <property type="project" value="TreeGrafter"/>
</dbReference>
<evidence type="ECO:0000256" key="4">
    <source>
        <dbReference type="ARBA" id="ARBA00022980"/>
    </source>
</evidence>
<keyword evidence="4 8" id="KW-0689">Ribosomal protein</keyword>
<proteinExistence type="inferred from homology"/>
<dbReference type="CDD" id="cd00165">
    <property type="entry name" value="S4"/>
    <property type="match status" value="1"/>
</dbReference>
<dbReference type="GO" id="GO:0042274">
    <property type="term" value="P:ribosomal small subunit biogenesis"/>
    <property type="evidence" value="ECO:0007669"/>
    <property type="project" value="TreeGrafter"/>
</dbReference>
<dbReference type="GO" id="GO:0019843">
    <property type="term" value="F:rRNA binding"/>
    <property type="evidence" value="ECO:0007669"/>
    <property type="project" value="UniProtKB-KW"/>
</dbReference>
<dbReference type="SUPFAM" id="SSF55174">
    <property type="entry name" value="Alpha-L RNA-binding motif"/>
    <property type="match status" value="1"/>
</dbReference>
<evidence type="ECO:0000256" key="3">
    <source>
        <dbReference type="ARBA" id="ARBA00022884"/>
    </source>
</evidence>
<dbReference type="PANTHER" id="PTHR11831:SF4">
    <property type="entry name" value="SMALL RIBOSOMAL SUBUNIT PROTEIN US4M"/>
    <property type="match status" value="1"/>
</dbReference>
<dbReference type="PROSITE" id="PS50889">
    <property type="entry name" value="S4"/>
    <property type="match status" value="1"/>
</dbReference>
<evidence type="ECO:0000256" key="5">
    <source>
        <dbReference type="ARBA" id="ARBA00023274"/>
    </source>
</evidence>
<evidence type="ECO:0000313" key="8">
    <source>
        <dbReference type="EMBL" id="ALG35779.1"/>
    </source>
</evidence>
<comment type="similarity">
    <text evidence="1">Belongs to the universal ribosomal protein uS4 family.</text>
</comment>
<keyword evidence="5" id="KW-0687">Ribonucleoprotein</keyword>
<feature type="domain" description="RNA-binding S4" evidence="7">
    <location>
        <begin position="126"/>
        <end position="188"/>
    </location>
</feature>
<accession>A0A0U2KS42</accession>
<name>A0A0U2KS42_FISSO</name>
<sequence>MIFKKRNTKFKPLYKKLINLRENVLNKKKVLKFDKKKWGKFIHFYKGKLKWYRKFKPNNQDLYVVSKHPNRYTAYKKNFKNTLQAYKALKLFLGNTQKRILKGSILKAKNKKNKNINKVFIELLEKRLDLVLYRSKFCHSVRNAQQFISHGRVLVNNKIVKSKSYNLNKGDLISIEPKYYKQFESNIRKAIHWPIPPKHLIINYKTMQIVFGDIKNLNTSTLFLFNLNLEKILVDLNKQ</sequence>
<dbReference type="AlphaFoldDB" id="A0A0U2KS42"/>
<dbReference type="InterPro" id="IPR036986">
    <property type="entry name" value="S4_RNA-bd_sf"/>
</dbReference>
<dbReference type="InterPro" id="IPR002942">
    <property type="entry name" value="S4_RNA-bd"/>
</dbReference>
<dbReference type="Gene3D" id="3.10.290.10">
    <property type="entry name" value="RNA-binding S4 domain"/>
    <property type="match status" value="1"/>
</dbReference>
<geneLocation type="mitochondrion" evidence="8"/>
<dbReference type="Gene3D" id="1.10.1050.10">
    <property type="entry name" value="Ribosomal Protein S4 Delta 41, Chain A, domain 1"/>
    <property type="match status" value="1"/>
</dbReference>
<evidence type="ECO:0000259" key="7">
    <source>
        <dbReference type="SMART" id="SM00363"/>
    </source>
</evidence>
<dbReference type="GeneID" id="26039358"/>
<keyword evidence="8" id="KW-0496">Mitochondrion</keyword>
<evidence type="ECO:0000256" key="2">
    <source>
        <dbReference type="ARBA" id="ARBA00022730"/>
    </source>
</evidence>
<keyword evidence="3 6" id="KW-0694">RNA-binding</keyword>
<dbReference type="Pfam" id="PF01479">
    <property type="entry name" value="S4"/>
    <property type="match status" value="1"/>
</dbReference>
<dbReference type="PANTHER" id="PTHR11831">
    <property type="entry name" value="30S 40S RIBOSOMAL PROTEIN"/>
    <property type="match status" value="1"/>
</dbReference>
<keyword evidence="2 6" id="KW-0699">rRNA-binding</keyword>